<evidence type="ECO:0000259" key="2">
    <source>
        <dbReference type="Pfam" id="PF02190"/>
    </source>
</evidence>
<proteinExistence type="predicted"/>
<dbReference type="InterPro" id="IPR015947">
    <property type="entry name" value="PUA-like_sf"/>
</dbReference>
<sequence>MAKEFVEVEVPALLFPRRETLLPGSRLTLHLYEARFLALLEDAMKRTGGLIAQLTFLPSESSEEEGLRVNASATLARIETVTREAVGARVDVVGEARVKLEGIAGREPFITGVFTHVPQMGDAGTYVPSDAELAQVKEVTDYIEGAVRDVLLLSARLLGDAPSDTDVESAESDAKDEDADDENTVNEFDDASFEGIWTHKEVGDLRSAMAWVDAPSVTVERIEAEVTMEDADWTTVPEGFAHSPLTRAERLSFAVLQVAPASTPTDLQKLIACRAVAMSTDHGLMDRLRLGVSVLDDQLQTLRAKVALKSLGNSINS</sequence>
<dbReference type="Gene3D" id="2.30.130.40">
    <property type="entry name" value="LON domain-like"/>
    <property type="match status" value="1"/>
</dbReference>
<name>A0A7R9XSJ2_9CHLO</name>
<organism evidence="3">
    <name type="scientific">Ostreococcus sp. 'lucimarinus'</name>
    <dbReference type="NCBI Taxonomy" id="242159"/>
    <lineage>
        <taxon>Eukaryota</taxon>
        <taxon>Viridiplantae</taxon>
        <taxon>Chlorophyta</taxon>
        <taxon>Mamiellophyceae</taxon>
        <taxon>Mamiellales</taxon>
        <taxon>Bathycoccaceae</taxon>
        <taxon>Ostreococcus</taxon>
    </lineage>
</organism>
<dbReference type="Pfam" id="PF02190">
    <property type="entry name" value="LON_substr_bdg"/>
    <property type="match status" value="1"/>
</dbReference>
<dbReference type="PANTHER" id="PTHR46732:SF5">
    <property type="entry name" value="ATP-DEPENDENT PROTEASE LA (LON) DOMAIN PROTEIN"/>
    <property type="match status" value="1"/>
</dbReference>
<dbReference type="SUPFAM" id="SSF88697">
    <property type="entry name" value="PUA domain-like"/>
    <property type="match status" value="1"/>
</dbReference>
<dbReference type="PANTHER" id="PTHR46732">
    <property type="entry name" value="ATP-DEPENDENT PROTEASE LA (LON) DOMAIN PROTEIN"/>
    <property type="match status" value="1"/>
</dbReference>
<gene>
    <name evidence="3" type="ORF">OLUC0939_LOCUS5527</name>
</gene>
<evidence type="ECO:0000313" key="3">
    <source>
        <dbReference type="EMBL" id="CAD8224787.1"/>
    </source>
</evidence>
<feature type="region of interest" description="Disordered" evidence="1">
    <location>
        <begin position="162"/>
        <end position="182"/>
    </location>
</feature>
<protein>
    <recommendedName>
        <fullName evidence="2">Lon N-terminal domain-containing protein</fullName>
    </recommendedName>
</protein>
<dbReference type="EMBL" id="HBDX01006442">
    <property type="protein sequence ID" value="CAD8224787.1"/>
    <property type="molecule type" value="Transcribed_RNA"/>
</dbReference>
<feature type="compositionally biased region" description="Acidic residues" evidence="1">
    <location>
        <begin position="163"/>
        <end position="182"/>
    </location>
</feature>
<accession>A0A7R9XSJ2</accession>
<feature type="domain" description="Lon N-terminal" evidence="2">
    <location>
        <begin position="15"/>
        <end position="136"/>
    </location>
</feature>
<dbReference type="AlphaFoldDB" id="A0A7R9XSJ2"/>
<dbReference type="InterPro" id="IPR046336">
    <property type="entry name" value="Lon_prtase_N_sf"/>
</dbReference>
<dbReference type="InterPro" id="IPR003111">
    <property type="entry name" value="Lon_prtase_N"/>
</dbReference>
<reference evidence="3" key="1">
    <citation type="submission" date="2021-01" db="EMBL/GenBank/DDBJ databases">
        <authorList>
            <person name="Corre E."/>
            <person name="Pelletier E."/>
            <person name="Niang G."/>
            <person name="Scheremetjew M."/>
            <person name="Finn R."/>
            <person name="Kale V."/>
            <person name="Holt S."/>
            <person name="Cochrane G."/>
            <person name="Meng A."/>
            <person name="Brown T."/>
            <person name="Cohen L."/>
        </authorList>
    </citation>
    <scope>NUCLEOTIDE SEQUENCE</scope>
    <source>
        <strain evidence="3">Clade-A-BCC118000</strain>
    </source>
</reference>
<evidence type="ECO:0000256" key="1">
    <source>
        <dbReference type="SAM" id="MobiDB-lite"/>
    </source>
</evidence>